<accession>A0ABD3NE41</accession>
<name>A0ABD3NE41_9STRA</name>
<dbReference type="Proteomes" id="UP001530400">
    <property type="component" value="Unassembled WGS sequence"/>
</dbReference>
<comment type="caution">
    <text evidence="2">The sequence shown here is derived from an EMBL/GenBank/DDBJ whole genome shotgun (WGS) entry which is preliminary data.</text>
</comment>
<feature type="region of interest" description="Disordered" evidence="1">
    <location>
        <begin position="204"/>
        <end position="250"/>
    </location>
</feature>
<feature type="region of interest" description="Disordered" evidence="1">
    <location>
        <begin position="38"/>
        <end position="69"/>
    </location>
</feature>
<evidence type="ECO:0000313" key="3">
    <source>
        <dbReference type="Proteomes" id="UP001530400"/>
    </source>
</evidence>
<organism evidence="2 3">
    <name type="scientific">Cyclotella atomus</name>
    <dbReference type="NCBI Taxonomy" id="382360"/>
    <lineage>
        <taxon>Eukaryota</taxon>
        <taxon>Sar</taxon>
        <taxon>Stramenopiles</taxon>
        <taxon>Ochrophyta</taxon>
        <taxon>Bacillariophyta</taxon>
        <taxon>Coscinodiscophyceae</taxon>
        <taxon>Thalassiosirophycidae</taxon>
        <taxon>Stephanodiscales</taxon>
        <taxon>Stephanodiscaceae</taxon>
        <taxon>Cyclotella</taxon>
    </lineage>
</organism>
<dbReference type="Gene3D" id="1.10.30.10">
    <property type="entry name" value="High mobility group box domain"/>
    <property type="match status" value="1"/>
</dbReference>
<gene>
    <name evidence="2" type="ORF">ACHAWO_012677</name>
</gene>
<proteinExistence type="predicted"/>
<dbReference type="AlphaFoldDB" id="A0ABD3NE41"/>
<evidence type="ECO:0008006" key="4">
    <source>
        <dbReference type="Google" id="ProtNLM"/>
    </source>
</evidence>
<sequence length="269" mass="29952">MSPQGDTNEIDNRPTGGQLDSSMPTRYSNIHLSSTWYDSASGKRAKTKESEEKRKHRKSHGKISFQQLSQKVSSRWSNLEETDPGTKLYCVKIANRELQLYKQKVKMYKASLTADDQRIRANGSFGSSSTSSIISPETASHARHPSSSSILSIHSPTAAATTLLVLVSQQVLNSEFHPSWMTTKLNLAKRTLGEAEECSKRESLAEKVSSAKRKAEESTSTKTAEFSFSPLPPLPPSLQEQEDSFLTNIQKKHRLSPNVSEYFISRDEG</sequence>
<evidence type="ECO:0000313" key="2">
    <source>
        <dbReference type="EMBL" id="KAL3774243.1"/>
    </source>
</evidence>
<feature type="compositionally biased region" description="Low complexity" evidence="1">
    <location>
        <begin position="123"/>
        <end position="135"/>
    </location>
</feature>
<protein>
    <recommendedName>
        <fullName evidence="4">HMG box domain-containing protein</fullName>
    </recommendedName>
</protein>
<feature type="region of interest" description="Disordered" evidence="1">
    <location>
        <begin position="1"/>
        <end position="26"/>
    </location>
</feature>
<dbReference type="EMBL" id="JALLPJ020001203">
    <property type="protein sequence ID" value="KAL3774243.1"/>
    <property type="molecule type" value="Genomic_DNA"/>
</dbReference>
<dbReference type="InterPro" id="IPR036910">
    <property type="entry name" value="HMG_box_dom_sf"/>
</dbReference>
<reference evidence="2 3" key="1">
    <citation type="submission" date="2024-10" db="EMBL/GenBank/DDBJ databases">
        <title>Updated reference genomes for cyclostephanoid diatoms.</title>
        <authorList>
            <person name="Roberts W.R."/>
            <person name="Alverson A.J."/>
        </authorList>
    </citation>
    <scope>NUCLEOTIDE SEQUENCE [LARGE SCALE GENOMIC DNA]</scope>
    <source>
        <strain evidence="2 3">AJA010-31</strain>
    </source>
</reference>
<keyword evidence="3" id="KW-1185">Reference proteome</keyword>
<dbReference type="SUPFAM" id="SSF47095">
    <property type="entry name" value="HMG-box"/>
    <property type="match status" value="1"/>
</dbReference>
<evidence type="ECO:0000256" key="1">
    <source>
        <dbReference type="SAM" id="MobiDB-lite"/>
    </source>
</evidence>
<feature type="region of interest" description="Disordered" evidence="1">
    <location>
        <begin position="120"/>
        <end position="148"/>
    </location>
</feature>